<proteinExistence type="predicted"/>
<gene>
    <name evidence="2" type="ORF">S01H1_46369</name>
</gene>
<accession>X0UNZ1</accession>
<reference evidence="2" key="1">
    <citation type="journal article" date="2014" name="Front. Microbiol.">
        <title>High frequency of phylogenetically diverse reductive dehalogenase-homologous genes in deep subseafloor sedimentary metagenomes.</title>
        <authorList>
            <person name="Kawai M."/>
            <person name="Futagami T."/>
            <person name="Toyoda A."/>
            <person name="Takaki Y."/>
            <person name="Nishi S."/>
            <person name="Hori S."/>
            <person name="Arai W."/>
            <person name="Tsubouchi T."/>
            <person name="Morono Y."/>
            <person name="Uchiyama I."/>
            <person name="Ito T."/>
            <person name="Fujiyama A."/>
            <person name="Inagaki F."/>
            <person name="Takami H."/>
        </authorList>
    </citation>
    <scope>NUCLEOTIDE SEQUENCE</scope>
    <source>
        <strain evidence="2">Expedition CK06-06</strain>
    </source>
</reference>
<feature type="region of interest" description="Disordered" evidence="1">
    <location>
        <begin position="101"/>
        <end position="128"/>
    </location>
</feature>
<dbReference type="EMBL" id="BARS01029691">
    <property type="protein sequence ID" value="GAG07405.1"/>
    <property type="molecule type" value="Genomic_DNA"/>
</dbReference>
<feature type="region of interest" description="Disordered" evidence="1">
    <location>
        <begin position="59"/>
        <end position="89"/>
    </location>
</feature>
<protein>
    <submittedName>
        <fullName evidence="2">Uncharacterized protein</fullName>
    </submittedName>
</protein>
<dbReference type="AlphaFoldDB" id="X0UNZ1"/>
<sequence>LRSAEAVDAGQWRGPVVDLAELAKALRGALQAGRLDPPTAEQVLQLIRTLEQVAAEIAEGMAESDSEYAAADAGEPTQDPSTAPSQPALAGYATVYHPSYADLARPPTTHAAGGDDGEPKTAAAASGQVPYDQAWAEARRRAAEALSRQAVPAEYRQLVRDFFATDG</sequence>
<comment type="caution">
    <text evidence="2">The sequence shown here is derived from an EMBL/GenBank/DDBJ whole genome shotgun (WGS) entry which is preliminary data.</text>
</comment>
<evidence type="ECO:0000313" key="2">
    <source>
        <dbReference type="EMBL" id="GAG07405.1"/>
    </source>
</evidence>
<name>X0UNZ1_9ZZZZ</name>
<organism evidence="2">
    <name type="scientific">marine sediment metagenome</name>
    <dbReference type="NCBI Taxonomy" id="412755"/>
    <lineage>
        <taxon>unclassified sequences</taxon>
        <taxon>metagenomes</taxon>
        <taxon>ecological metagenomes</taxon>
    </lineage>
</organism>
<evidence type="ECO:0000256" key="1">
    <source>
        <dbReference type="SAM" id="MobiDB-lite"/>
    </source>
</evidence>
<feature type="non-terminal residue" evidence="2">
    <location>
        <position position="1"/>
    </location>
</feature>